<reference evidence="1" key="1">
    <citation type="journal article" date="2021" name="New Phytol.">
        <title>Evolutionary innovations through gain and loss of genes in the ectomycorrhizal Boletales.</title>
        <authorList>
            <person name="Wu G."/>
            <person name="Miyauchi S."/>
            <person name="Morin E."/>
            <person name="Kuo A."/>
            <person name="Drula E."/>
            <person name="Varga T."/>
            <person name="Kohler A."/>
            <person name="Feng B."/>
            <person name="Cao Y."/>
            <person name="Lipzen A."/>
            <person name="Daum C."/>
            <person name="Hundley H."/>
            <person name="Pangilinan J."/>
            <person name="Johnson J."/>
            <person name="Barry K."/>
            <person name="LaButti K."/>
            <person name="Ng V."/>
            <person name="Ahrendt S."/>
            <person name="Min B."/>
            <person name="Choi I.G."/>
            <person name="Park H."/>
            <person name="Plett J.M."/>
            <person name="Magnuson J."/>
            <person name="Spatafora J.W."/>
            <person name="Nagy L.G."/>
            <person name="Henrissat B."/>
            <person name="Grigoriev I.V."/>
            <person name="Yang Z.L."/>
            <person name="Xu J."/>
            <person name="Martin F.M."/>
        </authorList>
    </citation>
    <scope>NUCLEOTIDE SEQUENCE</scope>
    <source>
        <strain evidence="1">ATCC 28755</strain>
    </source>
</reference>
<evidence type="ECO:0000313" key="1">
    <source>
        <dbReference type="EMBL" id="KAH7914547.1"/>
    </source>
</evidence>
<comment type="caution">
    <text evidence="1">The sequence shown here is derived from an EMBL/GenBank/DDBJ whole genome shotgun (WGS) entry which is preliminary data.</text>
</comment>
<dbReference type="EMBL" id="MU267612">
    <property type="protein sequence ID" value="KAH7914547.1"/>
    <property type="molecule type" value="Genomic_DNA"/>
</dbReference>
<dbReference type="Proteomes" id="UP000790377">
    <property type="component" value="Unassembled WGS sequence"/>
</dbReference>
<evidence type="ECO:0000313" key="2">
    <source>
        <dbReference type="Proteomes" id="UP000790377"/>
    </source>
</evidence>
<keyword evidence="2" id="KW-1185">Reference proteome</keyword>
<protein>
    <submittedName>
        <fullName evidence="1">Uncharacterized protein</fullName>
    </submittedName>
</protein>
<gene>
    <name evidence="1" type="ORF">BJ138DRAFT_1079270</name>
</gene>
<proteinExistence type="predicted"/>
<accession>A0ACB8AMQ9</accession>
<name>A0ACB8AMQ9_9AGAM</name>
<sequence>MAPATPYTPLTSSKPTLADLLTIEPSASIFYSYAREVEISSRFAQGQGEDLTVLVPTNKAIMALARKPHQGPAPAEPTIEDDSEISEQELDERSKKNVQQWILAHIIPARISLDQFPVTYETLLDSKSVTFSSADMLEGGVRIVRTADVSLRYIPSTPLCYLFSETVP</sequence>
<organism evidence="1 2">
    <name type="scientific">Hygrophoropsis aurantiaca</name>
    <dbReference type="NCBI Taxonomy" id="72124"/>
    <lineage>
        <taxon>Eukaryota</taxon>
        <taxon>Fungi</taxon>
        <taxon>Dikarya</taxon>
        <taxon>Basidiomycota</taxon>
        <taxon>Agaricomycotina</taxon>
        <taxon>Agaricomycetes</taxon>
        <taxon>Agaricomycetidae</taxon>
        <taxon>Boletales</taxon>
        <taxon>Coniophorineae</taxon>
        <taxon>Hygrophoropsidaceae</taxon>
        <taxon>Hygrophoropsis</taxon>
    </lineage>
</organism>